<dbReference type="SUPFAM" id="SSF53448">
    <property type="entry name" value="Nucleotide-diphospho-sugar transferases"/>
    <property type="match status" value="1"/>
</dbReference>
<dbReference type="InterPro" id="IPR001173">
    <property type="entry name" value="Glyco_trans_2-like"/>
</dbReference>
<dbReference type="AlphaFoldDB" id="A0A5P6VVB9"/>
<evidence type="ECO:0000256" key="3">
    <source>
        <dbReference type="ARBA" id="ARBA00022679"/>
    </source>
</evidence>
<dbReference type="InterPro" id="IPR029044">
    <property type="entry name" value="Nucleotide-diphossugar_trans"/>
</dbReference>
<protein>
    <submittedName>
        <fullName evidence="5">Glycosyl transferase family 2</fullName>
    </submittedName>
</protein>
<evidence type="ECO:0000259" key="4">
    <source>
        <dbReference type="Pfam" id="PF00535"/>
    </source>
</evidence>
<dbReference type="Gene3D" id="3.90.550.10">
    <property type="entry name" value="Spore Coat Polysaccharide Biosynthesis Protein SpsA, Chain A"/>
    <property type="match status" value="1"/>
</dbReference>
<reference evidence="6" key="1">
    <citation type="submission" date="2019-08" db="EMBL/GenBank/DDBJ databases">
        <title>Complete Genome Sequence of the Polysaccharide-Degrading Rumen Bacterium Pseudobutyrivibrio xylanivorans MA3014.</title>
        <authorList>
            <person name="Palevich N."/>
            <person name="Maclean P.H."/>
            <person name="Kelly W.J."/>
            <person name="Leahy S.C."/>
            <person name="Rakonjac J."/>
            <person name="Attwood G.T."/>
        </authorList>
    </citation>
    <scope>NUCLEOTIDE SEQUENCE [LARGE SCALE GENOMIC DNA]</scope>
    <source>
        <strain evidence="6">MA3014</strain>
    </source>
</reference>
<dbReference type="PANTHER" id="PTHR43685:SF5">
    <property type="entry name" value="GLYCOSYLTRANSFERASE EPSE-RELATED"/>
    <property type="match status" value="1"/>
</dbReference>
<dbReference type="RefSeq" id="WP_151625016.1">
    <property type="nucleotide sequence ID" value="NZ_CP043028.1"/>
</dbReference>
<feature type="domain" description="Glycosyltransferase 2-like" evidence="4">
    <location>
        <begin position="3"/>
        <end position="115"/>
    </location>
</feature>
<dbReference type="EMBL" id="CP043028">
    <property type="protein sequence ID" value="QFJ55859.1"/>
    <property type="molecule type" value="Genomic_DNA"/>
</dbReference>
<name>A0A5P6VVB9_PSEXY</name>
<dbReference type="Pfam" id="PF00535">
    <property type="entry name" value="Glycos_transf_2"/>
    <property type="match status" value="1"/>
</dbReference>
<keyword evidence="3 5" id="KW-0808">Transferase</keyword>
<dbReference type="KEGG" id="pxv:FXF36_13675"/>
<dbReference type="Proteomes" id="UP000327030">
    <property type="component" value="Chromosome 1"/>
</dbReference>
<accession>A0A5P6VVB9</accession>
<evidence type="ECO:0000256" key="2">
    <source>
        <dbReference type="ARBA" id="ARBA00022676"/>
    </source>
</evidence>
<proteinExistence type="inferred from homology"/>
<evidence type="ECO:0000256" key="1">
    <source>
        <dbReference type="ARBA" id="ARBA00006739"/>
    </source>
</evidence>
<dbReference type="GO" id="GO:0016757">
    <property type="term" value="F:glycosyltransferase activity"/>
    <property type="evidence" value="ECO:0007669"/>
    <property type="project" value="UniProtKB-KW"/>
</dbReference>
<dbReference type="OrthoDB" id="9815829at2"/>
<dbReference type="PANTHER" id="PTHR43685">
    <property type="entry name" value="GLYCOSYLTRANSFERASE"/>
    <property type="match status" value="1"/>
</dbReference>
<dbReference type="InterPro" id="IPR050834">
    <property type="entry name" value="Glycosyltransf_2"/>
</dbReference>
<organism evidence="5 6">
    <name type="scientific">Pseudobutyrivibrio xylanivorans</name>
    <dbReference type="NCBI Taxonomy" id="185007"/>
    <lineage>
        <taxon>Bacteria</taxon>
        <taxon>Bacillati</taxon>
        <taxon>Bacillota</taxon>
        <taxon>Clostridia</taxon>
        <taxon>Lachnospirales</taxon>
        <taxon>Lachnospiraceae</taxon>
        <taxon>Pseudobutyrivibrio</taxon>
    </lineage>
</organism>
<sequence length="121" mass="13799">MISVIMSVFNEKIDWIKQSVQSILNQTYANLEFIIVIDNPNVDKSVLLYLNGLPHIDSRVKILMNEKNVGLAISLNRALAVATGELIARMDADDISEIDRLEKEIKYLMNHKLDIWSCVKI</sequence>
<comment type="similarity">
    <text evidence="1">Belongs to the glycosyltransferase 2 family.</text>
</comment>
<evidence type="ECO:0000313" key="6">
    <source>
        <dbReference type="Proteomes" id="UP000327030"/>
    </source>
</evidence>
<gene>
    <name evidence="5" type="ORF">FXF36_13675</name>
</gene>
<evidence type="ECO:0000313" key="5">
    <source>
        <dbReference type="EMBL" id="QFJ55859.1"/>
    </source>
</evidence>
<keyword evidence="2" id="KW-0328">Glycosyltransferase</keyword>